<sequence length="131" mass="14369">MGSLLSTSPEVTHARTRRWFILERNLGASTYASRVRKQEEAVKQAAAGSNQNRRRGPPRSPPPRFSDSSMRHPRSLSLLVVAVVVVPRSCATAPAWCVAAYILEVSAHLELLFCSFSCRSTDLFGGPCVLL</sequence>
<dbReference type="Proteomes" id="UP000001058">
    <property type="component" value="Unassembled WGS sequence"/>
</dbReference>
<feature type="region of interest" description="Disordered" evidence="1">
    <location>
        <begin position="33"/>
        <end position="71"/>
    </location>
</feature>
<protein>
    <submittedName>
        <fullName evidence="2">Uncharacterized protein</fullName>
    </submittedName>
</protein>
<keyword evidence="3" id="KW-1185">Reference proteome</keyword>
<gene>
    <name evidence="2" type="ORF">VOLCADRAFT_100258</name>
</gene>
<dbReference type="InParanoid" id="D8UJU6"/>
<proteinExistence type="predicted"/>
<evidence type="ECO:0000313" key="3">
    <source>
        <dbReference type="Proteomes" id="UP000001058"/>
    </source>
</evidence>
<dbReference type="GeneID" id="9625592"/>
<dbReference type="RefSeq" id="XP_002958922.1">
    <property type="nucleotide sequence ID" value="XM_002958876.1"/>
</dbReference>
<evidence type="ECO:0000313" key="2">
    <source>
        <dbReference type="EMBL" id="EFJ40002.1"/>
    </source>
</evidence>
<reference evidence="2 3" key="1">
    <citation type="journal article" date="2010" name="Science">
        <title>Genomic analysis of organismal complexity in the multicellular green alga Volvox carteri.</title>
        <authorList>
            <person name="Prochnik S.E."/>
            <person name="Umen J."/>
            <person name="Nedelcu A.M."/>
            <person name="Hallmann A."/>
            <person name="Miller S.M."/>
            <person name="Nishii I."/>
            <person name="Ferris P."/>
            <person name="Kuo A."/>
            <person name="Mitros T."/>
            <person name="Fritz-Laylin L.K."/>
            <person name="Hellsten U."/>
            <person name="Chapman J."/>
            <person name="Simakov O."/>
            <person name="Rensing S.A."/>
            <person name="Terry A."/>
            <person name="Pangilinan J."/>
            <person name="Kapitonov V."/>
            <person name="Jurka J."/>
            <person name="Salamov A."/>
            <person name="Shapiro H."/>
            <person name="Schmutz J."/>
            <person name="Grimwood J."/>
            <person name="Lindquist E."/>
            <person name="Lucas S."/>
            <person name="Grigoriev I.V."/>
            <person name="Schmitt R."/>
            <person name="Kirk D."/>
            <person name="Rokhsar D.S."/>
        </authorList>
    </citation>
    <scope>NUCLEOTIDE SEQUENCE [LARGE SCALE GENOMIC DNA]</scope>
    <source>
        <strain evidence="3">f. Nagariensis / Eve</strain>
    </source>
</reference>
<dbReference type="AlphaFoldDB" id="D8UJU6"/>
<accession>D8UJU6</accession>
<dbReference type="KEGG" id="vcn:VOLCADRAFT_100258"/>
<evidence type="ECO:0000256" key="1">
    <source>
        <dbReference type="SAM" id="MobiDB-lite"/>
    </source>
</evidence>
<organism evidence="3">
    <name type="scientific">Volvox carteri f. nagariensis</name>
    <dbReference type="NCBI Taxonomy" id="3068"/>
    <lineage>
        <taxon>Eukaryota</taxon>
        <taxon>Viridiplantae</taxon>
        <taxon>Chlorophyta</taxon>
        <taxon>core chlorophytes</taxon>
        <taxon>Chlorophyceae</taxon>
        <taxon>CS clade</taxon>
        <taxon>Chlamydomonadales</taxon>
        <taxon>Volvocaceae</taxon>
        <taxon>Volvox</taxon>
    </lineage>
</organism>
<name>D8UJU6_VOLCA</name>
<dbReference type="EMBL" id="GL378431">
    <property type="protein sequence ID" value="EFJ40002.1"/>
    <property type="molecule type" value="Genomic_DNA"/>
</dbReference>